<gene>
    <name evidence="2" type="ORF">OH76DRAFT_1407755</name>
</gene>
<dbReference type="AlphaFoldDB" id="A0A371CZQ4"/>
<evidence type="ECO:0000313" key="3">
    <source>
        <dbReference type="Proteomes" id="UP000256964"/>
    </source>
</evidence>
<dbReference type="EMBL" id="KZ857434">
    <property type="protein sequence ID" value="RDX45763.1"/>
    <property type="molecule type" value="Genomic_DNA"/>
</dbReference>
<evidence type="ECO:0000313" key="2">
    <source>
        <dbReference type="EMBL" id="RDX45763.1"/>
    </source>
</evidence>
<proteinExistence type="predicted"/>
<feature type="compositionally biased region" description="Basic and acidic residues" evidence="1">
    <location>
        <begin position="26"/>
        <end position="36"/>
    </location>
</feature>
<name>A0A371CZQ4_9APHY</name>
<organism evidence="2 3">
    <name type="scientific">Lentinus brumalis</name>
    <dbReference type="NCBI Taxonomy" id="2498619"/>
    <lineage>
        <taxon>Eukaryota</taxon>
        <taxon>Fungi</taxon>
        <taxon>Dikarya</taxon>
        <taxon>Basidiomycota</taxon>
        <taxon>Agaricomycotina</taxon>
        <taxon>Agaricomycetes</taxon>
        <taxon>Polyporales</taxon>
        <taxon>Polyporaceae</taxon>
        <taxon>Lentinus</taxon>
    </lineage>
</organism>
<evidence type="ECO:0000256" key="1">
    <source>
        <dbReference type="SAM" id="MobiDB-lite"/>
    </source>
</evidence>
<sequence length="72" mass="8115">MLYLRELELRGSVSSTLHHRMAPKSHASERNTDTNRRLPSPTQAATPVFLTPAWCRRLLPGPINTGSQTYAR</sequence>
<accession>A0A371CZQ4</accession>
<protein>
    <submittedName>
        <fullName evidence="2">Uncharacterized protein</fullName>
    </submittedName>
</protein>
<reference evidence="2 3" key="1">
    <citation type="journal article" date="2018" name="Biotechnol. Biofuels">
        <title>Integrative visual omics of the white-rot fungus Polyporus brumalis exposes the biotechnological potential of its oxidative enzymes for delignifying raw plant biomass.</title>
        <authorList>
            <person name="Miyauchi S."/>
            <person name="Rancon A."/>
            <person name="Drula E."/>
            <person name="Hage H."/>
            <person name="Chaduli D."/>
            <person name="Favel A."/>
            <person name="Grisel S."/>
            <person name="Henrissat B."/>
            <person name="Herpoel-Gimbert I."/>
            <person name="Ruiz-Duenas F.J."/>
            <person name="Chevret D."/>
            <person name="Hainaut M."/>
            <person name="Lin J."/>
            <person name="Wang M."/>
            <person name="Pangilinan J."/>
            <person name="Lipzen A."/>
            <person name="Lesage-Meessen L."/>
            <person name="Navarro D."/>
            <person name="Riley R."/>
            <person name="Grigoriev I.V."/>
            <person name="Zhou S."/>
            <person name="Raouche S."/>
            <person name="Rosso M.N."/>
        </authorList>
    </citation>
    <scope>NUCLEOTIDE SEQUENCE [LARGE SCALE GENOMIC DNA]</scope>
    <source>
        <strain evidence="2 3">BRFM 1820</strain>
    </source>
</reference>
<feature type="region of interest" description="Disordered" evidence="1">
    <location>
        <begin position="14"/>
        <end position="43"/>
    </location>
</feature>
<dbReference type="Proteomes" id="UP000256964">
    <property type="component" value="Unassembled WGS sequence"/>
</dbReference>
<keyword evidence="3" id="KW-1185">Reference proteome</keyword>